<dbReference type="Pfam" id="PF13426">
    <property type="entry name" value="PAS_9"/>
    <property type="match status" value="1"/>
</dbReference>
<keyword evidence="3" id="KW-0157">Chromophore</keyword>
<organism evidence="5 6">
    <name type="scientific">Prorocentrum cordatum</name>
    <dbReference type="NCBI Taxonomy" id="2364126"/>
    <lineage>
        <taxon>Eukaryota</taxon>
        <taxon>Sar</taxon>
        <taxon>Alveolata</taxon>
        <taxon>Dinophyceae</taxon>
        <taxon>Prorocentrales</taxon>
        <taxon>Prorocentraceae</taxon>
        <taxon>Prorocentrum</taxon>
    </lineage>
</organism>
<feature type="domain" description="PAS" evidence="4">
    <location>
        <begin position="34"/>
        <end position="81"/>
    </location>
</feature>
<dbReference type="EMBL" id="CAUYUJ010004339">
    <property type="protein sequence ID" value="CAK0809209.1"/>
    <property type="molecule type" value="Genomic_DNA"/>
</dbReference>
<protein>
    <recommendedName>
        <fullName evidence="4">PAS domain-containing protein</fullName>
    </recommendedName>
</protein>
<dbReference type="PANTHER" id="PTHR47429">
    <property type="entry name" value="PROTEIN TWIN LOV 1"/>
    <property type="match status" value="1"/>
</dbReference>
<evidence type="ECO:0000259" key="4">
    <source>
        <dbReference type="PROSITE" id="PS50112"/>
    </source>
</evidence>
<evidence type="ECO:0000313" key="6">
    <source>
        <dbReference type="Proteomes" id="UP001189429"/>
    </source>
</evidence>
<dbReference type="PROSITE" id="PS50112">
    <property type="entry name" value="PAS"/>
    <property type="match status" value="1"/>
</dbReference>
<evidence type="ECO:0000256" key="2">
    <source>
        <dbReference type="ARBA" id="ARBA00022643"/>
    </source>
</evidence>
<dbReference type="InterPro" id="IPR000014">
    <property type="entry name" value="PAS"/>
</dbReference>
<evidence type="ECO:0000256" key="1">
    <source>
        <dbReference type="ARBA" id="ARBA00022630"/>
    </source>
</evidence>
<comment type="caution">
    <text evidence="5">The sequence shown here is derived from an EMBL/GenBank/DDBJ whole genome shotgun (WGS) entry which is preliminary data.</text>
</comment>
<keyword evidence="2" id="KW-0288">FMN</keyword>
<accession>A0ABN9QSL5</accession>
<dbReference type="Proteomes" id="UP001189429">
    <property type="component" value="Unassembled WGS sequence"/>
</dbReference>
<feature type="non-terminal residue" evidence="5">
    <location>
        <position position="183"/>
    </location>
</feature>
<keyword evidence="1" id="KW-0285">Flavoprotein</keyword>
<proteinExistence type="predicted"/>
<dbReference type="InterPro" id="IPR035965">
    <property type="entry name" value="PAS-like_dom_sf"/>
</dbReference>
<evidence type="ECO:0000313" key="5">
    <source>
        <dbReference type="EMBL" id="CAK0809209.1"/>
    </source>
</evidence>
<keyword evidence="6" id="KW-1185">Reference proteome</keyword>
<reference evidence="5" key="1">
    <citation type="submission" date="2023-10" db="EMBL/GenBank/DDBJ databases">
        <authorList>
            <person name="Chen Y."/>
            <person name="Shah S."/>
            <person name="Dougan E. K."/>
            <person name="Thang M."/>
            <person name="Chan C."/>
        </authorList>
    </citation>
    <scope>NUCLEOTIDE SEQUENCE [LARGE SCALE GENOMIC DNA]</scope>
</reference>
<name>A0ABN9QSL5_9DINO</name>
<sequence length="183" mass="19915">MLAAADESGNSTDSAQAHSAIDDMVSEVVNSALIKQAIRSVVAECTFCVTIADPRGEDTPLIAVSEAFESMTGFSRHEILGVNCRFLNYACDISPMDLMALRVASVTGAPFVALLPNRRKSGELFVNLLDLRGLRVAQDTETGEYIWFLIGIQADVTDIAECDEIPEDRLAMLQEVSQRTGER</sequence>
<dbReference type="PANTHER" id="PTHR47429:SF2">
    <property type="entry name" value="PROTEIN TWIN LOV 1"/>
    <property type="match status" value="1"/>
</dbReference>
<dbReference type="SUPFAM" id="SSF55785">
    <property type="entry name" value="PYP-like sensor domain (PAS domain)"/>
    <property type="match status" value="1"/>
</dbReference>
<dbReference type="Gene3D" id="3.30.450.20">
    <property type="entry name" value="PAS domain"/>
    <property type="match status" value="1"/>
</dbReference>
<evidence type="ECO:0000256" key="3">
    <source>
        <dbReference type="ARBA" id="ARBA00022991"/>
    </source>
</evidence>
<gene>
    <name evidence="5" type="ORF">PCOR1329_LOCUS14522</name>
</gene>